<reference evidence="11" key="1">
    <citation type="journal article" date="2019" name="Int. J. Syst. Evol. Microbiol.">
        <title>The Global Catalogue of Microorganisms (GCM) 10K type strain sequencing project: providing services to taxonomists for standard genome sequencing and annotation.</title>
        <authorList>
            <consortium name="The Broad Institute Genomics Platform"/>
            <consortium name="The Broad Institute Genome Sequencing Center for Infectious Disease"/>
            <person name="Wu L."/>
            <person name="Ma J."/>
        </authorList>
    </citation>
    <scope>NUCLEOTIDE SEQUENCE [LARGE SCALE GENOMIC DNA]</scope>
    <source>
        <strain evidence="11">CGMCC 4.7275</strain>
    </source>
</reference>
<organism evidence="10 11">
    <name type="scientific">Streptomyces camponoticapitis</name>
    <dbReference type="NCBI Taxonomy" id="1616125"/>
    <lineage>
        <taxon>Bacteria</taxon>
        <taxon>Bacillati</taxon>
        <taxon>Actinomycetota</taxon>
        <taxon>Actinomycetes</taxon>
        <taxon>Kitasatosporales</taxon>
        <taxon>Streptomycetaceae</taxon>
        <taxon>Streptomyces</taxon>
    </lineage>
</organism>
<dbReference type="PANTHER" id="PTHR23502">
    <property type="entry name" value="MAJOR FACILITATOR SUPERFAMILY"/>
    <property type="match status" value="1"/>
</dbReference>
<comment type="caution">
    <text evidence="10">The sequence shown here is derived from an EMBL/GenBank/DDBJ whole genome shotgun (WGS) entry which is preliminary data.</text>
</comment>
<keyword evidence="6 8" id="KW-1133">Transmembrane helix</keyword>
<feature type="transmembrane region" description="Helical" evidence="8">
    <location>
        <begin position="58"/>
        <end position="80"/>
    </location>
</feature>
<dbReference type="SUPFAM" id="SSF103473">
    <property type="entry name" value="MFS general substrate transporter"/>
    <property type="match status" value="1"/>
</dbReference>
<feature type="transmembrane region" description="Helical" evidence="8">
    <location>
        <begin position="265"/>
        <end position="282"/>
    </location>
</feature>
<evidence type="ECO:0000313" key="10">
    <source>
        <dbReference type="EMBL" id="GGK27510.1"/>
    </source>
</evidence>
<comment type="subcellular location">
    <subcellularLocation>
        <location evidence="1">Cell membrane</location>
        <topology evidence="1">Multi-pass membrane protein</topology>
    </subcellularLocation>
</comment>
<accession>A0ABQ2EVB4</accession>
<evidence type="ECO:0000256" key="1">
    <source>
        <dbReference type="ARBA" id="ARBA00004651"/>
    </source>
</evidence>
<dbReference type="PROSITE" id="PS50850">
    <property type="entry name" value="MFS"/>
    <property type="match status" value="1"/>
</dbReference>
<evidence type="ECO:0000256" key="8">
    <source>
        <dbReference type="SAM" id="Phobius"/>
    </source>
</evidence>
<feature type="domain" description="Major facilitator superfamily (MFS) profile" evidence="9">
    <location>
        <begin position="25"/>
        <end position="409"/>
    </location>
</feature>
<dbReference type="InterPro" id="IPR011701">
    <property type="entry name" value="MFS"/>
</dbReference>
<gene>
    <name evidence="10" type="ORF">GCM10011583_69400</name>
</gene>
<dbReference type="NCBIfam" id="TIGR00710">
    <property type="entry name" value="efflux_Bcr_CflA"/>
    <property type="match status" value="1"/>
</dbReference>
<feature type="transmembrane region" description="Helical" evidence="8">
    <location>
        <begin position="385"/>
        <end position="405"/>
    </location>
</feature>
<dbReference type="InterPro" id="IPR036259">
    <property type="entry name" value="MFS_trans_sf"/>
</dbReference>
<evidence type="ECO:0000256" key="6">
    <source>
        <dbReference type="ARBA" id="ARBA00022989"/>
    </source>
</evidence>
<dbReference type="InterPro" id="IPR020846">
    <property type="entry name" value="MFS_dom"/>
</dbReference>
<dbReference type="EMBL" id="BMMV01000035">
    <property type="protein sequence ID" value="GGK27510.1"/>
    <property type="molecule type" value="Genomic_DNA"/>
</dbReference>
<sequence length="417" mass="42935">MLVGMDIDHSPVQRPPTTPASRWKTLLLLGSLVAVGPLTTDMYLPALPSIAEDLHSGAAAAQLTLTAMLAGLALGQLVFGPLSDAIGRRVPLLVGVAVHILASVLCAFAPSFAVLDVLRVLQGLGAATSTVVTMAIVRDLYEGTAAATILSRLMLVLGTAPVLAPTIGGAVLTWSNWRGIFGLLAVVSAAVLVVTARALPETLPVERRRSGGLARSMRDYGTLLRDRVFIGLILLAGLGMSTIFAFVAGSPFVFQEHFGLKEQQFGAVFGLGSVRVVLATQLNVRLLRRRSPRVVLIAAICLAAAGGVLLLVLSVSGVGGFPGVLRPLWLVLFAIGFVLPNAPALALSRHGHMAGTAAALLGAVQFGIAAVTAPVVGFLGTGPAAMASVITGGPVIGLLVLGTLVRPRRPDSGLTTH</sequence>
<dbReference type="Pfam" id="PF07690">
    <property type="entry name" value="MFS_1"/>
    <property type="match status" value="1"/>
</dbReference>
<feature type="transmembrane region" description="Helical" evidence="8">
    <location>
        <begin position="328"/>
        <end position="347"/>
    </location>
</feature>
<evidence type="ECO:0000256" key="5">
    <source>
        <dbReference type="ARBA" id="ARBA00022692"/>
    </source>
</evidence>
<feature type="transmembrane region" description="Helical" evidence="8">
    <location>
        <begin position="153"/>
        <end position="174"/>
    </location>
</feature>
<keyword evidence="4" id="KW-1003">Cell membrane</keyword>
<dbReference type="Proteomes" id="UP000660265">
    <property type="component" value="Unassembled WGS sequence"/>
</dbReference>
<dbReference type="CDD" id="cd17320">
    <property type="entry name" value="MFS_MdfA_MDR_like"/>
    <property type="match status" value="1"/>
</dbReference>
<name>A0ABQ2EVB4_9ACTN</name>
<feature type="transmembrane region" description="Helical" evidence="8">
    <location>
        <begin position="359"/>
        <end position="379"/>
    </location>
</feature>
<feature type="transmembrane region" description="Helical" evidence="8">
    <location>
        <begin position="92"/>
        <end position="114"/>
    </location>
</feature>
<proteinExistence type="inferred from homology"/>
<feature type="transmembrane region" description="Helical" evidence="8">
    <location>
        <begin position="26"/>
        <end position="46"/>
    </location>
</feature>
<dbReference type="PANTHER" id="PTHR23502:SF132">
    <property type="entry name" value="POLYAMINE TRANSPORTER 2-RELATED"/>
    <property type="match status" value="1"/>
</dbReference>
<dbReference type="InterPro" id="IPR004812">
    <property type="entry name" value="Efflux_drug-R_Bcr/CmlA"/>
</dbReference>
<keyword evidence="7 8" id="KW-0472">Membrane</keyword>
<evidence type="ECO:0000259" key="9">
    <source>
        <dbReference type="PROSITE" id="PS50850"/>
    </source>
</evidence>
<evidence type="ECO:0000256" key="4">
    <source>
        <dbReference type="ARBA" id="ARBA00022475"/>
    </source>
</evidence>
<keyword evidence="11" id="KW-1185">Reference proteome</keyword>
<dbReference type="Gene3D" id="1.20.1720.10">
    <property type="entry name" value="Multidrug resistance protein D"/>
    <property type="match status" value="1"/>
</dbReference>
<feature type="transmembrane region" description="Helical" evidence="8">
    <location>
        <begin position="294"/>
        <end position="316"/>
    </location>
</feature>
<evidence type="ECO:0000256" key="7">
    <source>
        <dbReference type="ARBA" id="ARBA00023136"/>
    </source>
</evidence>
<evidence type="ECO:0000256" key="3">
    <source>
        <dbReference type="ARBA" id="ARBA00022448"/>
    </source>
</evidence>
<feature type="transmembrane region" description="Helical" evidence="8">
    <location>
        <begin position="120"/>
        <end position="141"/>
    </location>
</feature>
<keyword evidence="3" id="KW-0813">Transport</keyword>
<evidence type="ECO:0000313" key="11">
    <source>
        <dbReference type="Proteomes" id="UP000660265"/>
    </source>
</evidence>
<comment type="similarity">
    <text evidence="2">Belongs to the major facilitator superfamily. Bcr/CmlA family.</text>
</comment>
<feature type="transmembrane region" description="Helical" evidence="8">
    <location>
        <begin position="228"/>
        <end position="253"/>
    </location>
</feature>
<keyword evidence="5 8" id="KW-0812">Transmembrane</keyword>
<protein>
    <submittedName>
        <fullName evidence="10">Bcr/CflA family drug resistance efflux transporter</fullName>
    </submittedName>
</protein>
<evidence type="ECO:0000256" key="2">
    <source>
        <dbReference type="ARBA" id="ARBA00006236"/>
    </source>
</evidence>
<feature type="transmembrane region" description="Helical" evidence="8">
    <location>
        <begin position="180"/>
        <end position="199"/>
    </location>
</feature>